<name>A0A0S2M2T9_9MICC</name>
<feature type="transmembrane region" description="Helical" evidence="1">
    <location>
        <begin position="392"/>
        <end position="409"/>
    </location>
</feature>
<accession>A0A0S2M2T9</accession>
<reference evidence="3" key="1">
    <citation type="submission" date="2015-11" db="EMBL/GenBank/DDBJ databases">
        <authorList>
            <person name="Kumar R."/>
            <person name="Singh D."/>
            <person name="Swarnkar M.K."/>
            <person name="Singh A.K."/>
            <person name="Kumar S."/>
        </authorList>
    </citation>
    <scope>NUCLEOTIDE SEQUENCE [LARGE SCALE GENOMIC DNA]</scope>
    <source>
        <strain evidence="3">ERGS4:06</strain>
    </source>
</reference>
<organism evidence="2 3">
    <name type="scientific">Arthrobacter alpinus</name>
    <dbReference type="NCBI Taxonomy" id="656366"/>
    <lineage>
        <taxon>Bacteria</taxon>
        <taxon>Bacillati</taxon>
        <taxon>Actinomycetota</taxon>
        <taxon>Actinomycetes</taxon>
        <taxon>Micrococcales</taxon>
        <taxon>Micrococcaceae</taxon>
        <taxon>Arthrobacter</taxon>
    </lineage>
</organism>
<evidence type="ECO:0000256" key="1">
    <source>
        <dbReference type="SAM" id="Phobius"/>
    </source>
</evidence>
<gene>
    <name evidence="2" type="ORF">AS189_17690</name>
</gene>
<feature type="transmembrane region" description="Helical" evidence="1">
    <location>
        <begin position="173"/>
        <end position="192"/>
    </location>
</feature>
<dbReference type="RefSeq" id="WP_062291916.1">
    <property type="nucleotide sequence ID" value="NZ_CP013200.1"/>
</dbReference>
<feature type="transmembrane region" description="Helical" evidence="1">
    <location>
        <begin position="415"/>
        <end position="435"/>
    </location>
</feature>
<feature type="transmembrane region" description="Helical" evidence="1">
    <location>
        <begin position="199"/>
        <end position="219"/>
    </location>
</feature>
<feature type="transmembrane region" description="Helical" evidence="1">
    <location>
        <begin position="471"/>
        <end position="488"/>
    </location>
</feature>
<keyword evidence="1" id="KW-0472">Membrane</keyword>
<dbReference type="EMBL" id="CP013200">
    <property type="protein sequence ID" value="ALO67983.1"/>
    <property type="molecule type" value="Genomic_DNA"/>
</dbReference>
<keyword evidence="1" id="KW-1133">Transmembrane helix</keyword>
<dbReference type="Proteomes" id="UP000059574">
    <property type="component" value="Chromosome"/>
</dbReference>
<evidence type="ECO:0000313" key="3">
    <source>
        <dbReference type="Proteomes" id="UP000059574"/>
    </source>
</evidence>
<sequence length="659" mass="70441">MTSRAAAPSKAGAPGKPRGKAALRLWLLEGLPESSGKRQGPHGRPTENHHPASWWRVMCLTGLDYFSTLGYQPAIAALAAGVLAPLATIVLVLITLLGALPVYKRVARESPHGAGSIAMLERLLPRWWGKLFVLALLGFAATDFMITITLSGADATAHIIENPFAPAFLQGHNIGITLILIAGLAAVFLRGFKEAMSIAVVLVAVFLAMNLIVISVALTKVTQSPLLTADWWGALTTQHGSPFMIVAVALLVFPRLALGLSGFETGVAVMPQIKGRASDTHENPEGRIKGAHKLLTTAALIMSTFLITSSLATTILIPAAEFQPGGAANGRALAFLAHDLLGEGFGTAYDLSTIAILWFAGASAMAGLLNLVPRYLPRFGMAPEWAAAVRPLVLVFTAVAVLITIIFKADVDAQGGAYATGVLVLITSAAIAVTLSAKRKGEKKRAIGFGAVSLAFVYTTVANSIERPDGLKIAALFILGIVVVSLLSRMRRAFELRATSIRMDEAAISFVASINKDTIRIISHDPKTKSAAAYRRKLAHASYVNAMGNPQDVLFLEVIVDDSSDFETALEIHGITRHGFNILQVHASNVPNTIAAVLLHVRDTTGLIPHIYFRWNEGNPITNLLKFLFIGEGEIAPVTREVLREAEPDLMHRPWVHVG</sequence>
<proteinExistence type="predicted"/>
<feature type="transmembrane region" description="Helical" evidence="1">
    <location>
        <begin position="351"/>
        <end position="372"/>
    </location>
</feature>
<feature type="transmembrane region" description="Helical" evidence="1">
    <location>
        <begin position="447"/>
        <end position="465"/>
    </location>
</feature>
<dbReference type="AlphaFoldDB" id="A0A0S2M2T9"/>
<feature type="transmembrane region" description="Helical" evidence="1">
    <location>
        <begin position="231"/>
        <end position="253"/>
    </location>
</feature>
<feature type="transmembrane region" description="Helical" evidence="1">
    <location>
        <begin position="131"/>
        <end position="153"/>
    </location>
</feature>
<keyword evidence="1" id="KW-0812">Transmembrane</keyword>
<feature type="transmembrane region" description="Helical" evidence="1">
    <location>
        <begin position="294"/>
        <end position="317"/>
    </location>
</feature>
<evidence type="ECO:0000313" key="2">
    <source>
        <dbReference type="EMBL" id="ALO67983.1"/>
    </source>
</evidence>
<feature type="transmembrane region" description="Helical" evidence="1">
    <location>
        <begin position="74"/>
        <end position="100"/>
    </location>
</feature>
<protein>
    <submittedName>
        <fullName evidence="2">Amino acid transporter</fullName>
    </submittedName>
</protein>
<dbReference type="Gene3D" id="1.20.1740.10">
    <property type="entry name" value="Amino acid/polyamine transporter I"/>
    <property type="match status" value="1"/>
</dbReference>
<reference evidence="2 3" key="2">
    <citation type="journal article" date="2016" name="J. Biotechnol.">
        <title>Complete genome sequence of Arthrobacter alpinus ERGS4:06, a yellow pigmented bacterium tolerant to cold and radiations isolated from Sikkim Himalaya.</title>
        <authorList>
            <person name="Kumar R."/>
            <person name="Singh D."/>
            <person name="Swarnkar M.K."/>
            <person name="Singh A.K."/>
            <person name="Kumar S."/>
        </authorList>
    </citation>
    <scope>NUCLEOTIDE SEQUENCE [LARGE SCALE GENOMIC DNA]</scope>
    <source>
        <strain evidence="2 3">ERGS4:06</strain>
    </source>
</reference>